<evidence type="ECO:0000313" key="6">
    <source>
        <dbReference type="EMBL" id="TQR88574.1"/>
    </source>
</evidence>
<dbReference type="GO" id="GO:0016787">
    <property type="term" value="F:hydrolase activity"/>
    <property type="evidence" value="ECO:0007669"/>
    <property type="project" value="UniProtKB-UniRule"/>
</dbReference>
<reference evidence="6 7" key="1">
    <citation type="submission" date="2018-10" db="EMBL/GenBank/DDBJ databases">
        <title>Draft genome of Mycobacterium hodleri strain B.</title>
        <authorList>
            <person name="Amande T.J."/>
            <person name="Mcgenity T.J."/>
        </authorList>
    </citation>
    <scope>NUCLEOTIDE SEQUENCE [LARGE SCALE GENOMIC DNA]</scope>
    <source>
        <strain evidence="6 7">B</strain>
    </source>
</reference>
<organism evidence="6 7">
    <name type="scientific">Mycolicibacterium hodleri</name>
    <dbReference type="NCBI Taxonomy" id="49897"/>
    <lineage>
        <taxon>Bacteria</taxon>
        <taxon>Bacillati</taxon>
        <taxon>Actinomycetota</taxon>
        <taxon>Actinomycetes</taxon>
        <taxon>Mycobacteriales</taxon>
        <taxon>Mycobacteriaceae</taxon>
        <taxon>Mycolicibacterium</taxon>
    </lineage>
</organism>
<feature type="domain" description="PNPLA" evidence="5">
    <location>
        <begin position="13"/>
        <end position="204"/>
    </location>
</feature>
<dbReference type="AlphaFoldDB" id="A0A544W8K0"/>
<evidence type="ECO:0000256" key="4">
    <source>
        <dbReference type="PROSITE-ProRule" id="PRU01161"/>
    </source>
</evidence>
<keyword evidence="7" id="KW-1185">Reference proteome</keyword>
<evidence type="ECO:0000256" key="2">
    <source>
        <dbReference type="ARBA" id="ARBA00022963"/>
    </source>
</evidence>
<dbReference type="EMBL" id="VIFX01000001">
    <property type="protein sequence ID" value="TQR88574.1"/>
    <property type="molecule type" value="Genomic_DNA"/>
</dbReference>
<keyword evidence="1 4" id="KW-0378">Hydrolase</keyword>
<sequence length="293" mass="29580">MTPPRQGSPTRAVVLGGGGAVGVGWQTGLLTGLGEAGVELADAEFIVGTSAGAFVGALLSSGREVSDALTSLAALGQTIDPDSLAAGDEAFLSAMRQAGLDTEPTPALRAIGRAAREASTPTEDVYLGLFGTLGGTAWPAGFRCTAIDADTGEVIVWDDGSDVSLQHAVAASCAVPVLFPTVTIAGHHYMDGGILSHVNATAAPVTDVLVVLSCHPLGSPGSGGGGSLAASVTPDAELAPLRRTRRVVAVEPDFRDIEGPSNMMDPNHAIAAFQIGREQAKAEAVNIRAACSF</sequence>
<evidence type="ECO:0000259" key="5">
    <source>
        <dbReference type="PROSITE" id="PS51635"/>
    </source>
</evidence>
<feature type="short sequence motif" description="DGA/G" evidence="4">
    <location>
        <begin position="191"/>
        <end position="193"/>
    </location>
</feature>
<name>A0A544W8K0_9MYCO</name>
<keyword evidence="2 4" id="KW-0442">Lipid degradation</keyword>
<dbReference type="InterPro" id="IPR016035">
    <property type="entry name" value="Acyl_Trfase/lysoPLipase"/>
</dbReference>
<evidence type="ECO:0000256" key="1">
    <source>
        <dbReference type="ARBA" id="ARBA00022801"/>
    </source>
</evidence>
<dbReference type="Pfam" id="PF01734">
    <property type="entry name" value="Patatin"/>
    <property type="match status" value="1"/>
</dbReference>
<dbReference type="Gene3D" id="3.40.1090.10">
    <property type="entry name" value="Cytosolic phospholipase A2 catalytic domain"/>
    <property type="match status" value="2"/>
</dbReference>
<evidence type="ECO:0000313" key="7">
    <source>
        <dbReference type="Proteomes" id="UP000315759"/>
    </source>
</evidence>
<dbReference type="SUPFAM" id="SSF52151">
    <property type="entry name" value="FabD/lysophospholipase-like"/>
    <property type="match status" value="1"/>
</dbReference>
<proteinExistence type="predicted"/>
<dbReference type="PANTHER" id="PTHR14226">
    <property type="entry name" value="NEUROPATHY TARGET ESTERASE/SWISS CHEESE D.MELANOGASTER"/>
    <property type="match status" value="1"/>
</dbReference>
<comment type="caution">
    <text evidence="6">The sequence shown here is derived from an EMBL/GenBank/DDBJ whole genome shotgun (WGS) entry which is preliminary data.</text>
</comment>
<dbReference type="PANTHER" id="PTHR14226:SF57">
    <property type="entry name" value="BLR7027 PROTEIN"/>
    <property type="match status" value="1"/>
</dbReference>
<protein>
    <submittedName>
        <fullName evidence="6">Patatin-like phospholipase family protein</fullName>
    </submittedName>
</protein>
<dbReference type="InterPro" id="IPR002641">
    <property type="entry name" value="PNPLA_dom"/>
</dbReference>
<dbReference type="InterPro" id="IPR050301">
    <property type="entry name" value="NTE"/>
</dbReference>
<feature type="active site" description="Nucleophile" evidence="4">
    <location>
        <position position="50"/>
    </location>
</feature>
<evidence type="ECO:0000256" key="3">
    <source>
        <dbReference type="ARBA" id="ARBA00023098"/>
    </source>
</evidence>
<feature type="short sequence motif" description="GXGXXG" evidence="4">
    <location>
        <begin position="17"/>
        <end position="22"/>
    </location>
</feature>
<gene>
    <name evidence="6" type="ORF">D8S82_00785</name>
</gene>
<feature type="short sequence motif" description="GXSXG" evidence="4">
    <location>
        <begin position="48"/>
        <end position="52"/>
    </location>
</feature>
<feature type="active site" description="Proton acceptor" evidence="4">
    <location>
        <position position="191"/>
    </location>
</feature>
<dbReference type="GO" id="GO:0016042">
    <property type="term" value="P:lipid catabolic process"/>
    <property type="evidence" value="ECO:0007669"/>
    <property type="project" value="UniProtKB-UniRule"/>
</dbReference>
<dbReference type="RefSeq" id="WP_142549904.1">
    <property type="nucleotide sequence ID" value="NZ_VIFX01000001.1"/>
</dbReference>
<dbReference type="Proteomes" id="UP000315759">
    <property type="component" value="Unassembled WGS sequence"/>
</dbReference>
<dbReference type="PROSITE" id="PS51635">
    <property type="entry name" value="PNPLA"/>
    <property type="match status" value="1"/>
</dbReference>
<accession>A0A544W8K0</accession>
<keyword evidence="3 4" id="KW-0443">Lipid metabolism</keyword>